<dbReference type="InterPro" id="IPR025380">
    <property type="entry name" value="DUF4369"/>
</dbReference>
<evidence type="ECO:0000313" key="4">
    <source>
        <dbReference type="Proteomes" id="UP001565200"/>
    </source>
</evidence>
<gene>
    <name evidence="3" type="ORF">AAK873_11610</name>
</gene>
<dbReference type="SUPFAM" id="SSF52833">
    <property type="entry name" value="Thioredoxin-like"/>
    <property type="match status" value="1"/>
</dbReference>
<evidence type="ECO:0000259" key="2">
    <source>
        <dbReference type="Pfam" id="PF14289"/>
    </source>
</evidence>
<protein>
    <submittedName>
        <fullName evidence="3">DUF4369 domain-containing protein</fullName>
    </submittedName>
</protein>
<dbReference type="Proteomes" id="UP001565200">
    <property type="component" value="Unassembled WGS sequence"/>
</dbReference>
<dbReference type="RefSeq" id="WP_121698218.1">
    <property type="nucleotide sequence ID" value="NZ_JBCLPP010000038.1"/>
</dbReference>
<comment type="caution">
    <text evidence="3">The sequence shown here is derived from an EMBL/GenBank/DDBJ whole genome shotgun (WGS) entry which is preliminary data.</text>
</comment>
<accession>A0ABV4CXW2</accession>
<dbReference type="InterPro" id="IPR012336">
    <property type="entry name" value="Thioredoxin-like_fold"/>
</dbReference>
<feature type="domain" description="DUF4369" evidence="2">
    <location>
        <begin position="27"/>
        <end position="117"/>
    </location>
</feature>
<dbReference type="PROSITE" id="PS51257">
    <property type="entry name" value="PROKAR_LIPOPROTEIN"/>
    <property type="match status" value="1"/>
</dbReference>
<keyword evidence="4" id="KW-1185">Reference proteome</keyword>
<evidence type="ECO:0000313" key="3">
    <source>
        <dbReference type="EMBL" id="MEY8246255.1"/>
    </source>
</evidence>
<proteinExistence type="predicted"/>
<sequence>MKNNILFTVLVAACLFTACKSNDNWSVKGCAENAPETTLLVQASDNGRWFTLDSVKTDSEGNFQYSRDKALYPDIYRITVDGKSVYFPIDSTETVTVNFNADDVDGTYDISGSTAADMLMAVDRRIRQIANEKGVDAVAGDSLLKRELGGMIIGDPAGIVSYYIINKQVNGNRLFNPVNRSDNRIIGAVANAYTQFRPNDPRTKYLRAIFLANRPLSTKNTSGDTIQATEIKYFDIDLMDHKGISHKLSEAVNDNKVVILSFTIYQADGSTPYNVALADAYSKYRDNGLEIYQVALDNDEFQWKQSAKNLPWITVYNPPTANASTLQCYNVRTLPTTYIIANGELAERVTDMSKLNSAVASYL</sequence>
<organism evidence="3 4">
    <name type="scientific">Heminiphilus faecis</name>
    <dbReference type="NCBI Taxonomy" id="2601703"/>
    <lineage>
        <taxon>Bacteria</taxon>
        <taxon>Pseudomonadati</taxon>
        <taxon>Bacteroidota</taxon>
        <taxon>Bacteroidia</taxon>
        <taxon>Bacteroidales</taxon>
        <taxon>Muribaculaceae</taxon>
        <taxon>Heminiphilus</taxon>
    </lineage>
</organism>
<dbReference type="EMBL" id="JBCLPP010000038">
    <property type="protein sequence ID" value="MEY8246255.1"/>
    <property type="molecule type" value="Genomic_DNA"/>
</dbReference>
<name>A0ABV4CXW2_9BACT</name>
<dbReference type="InterPro" id="IPR036249">
    <property type="entry name" value="Thioredoxin-like_sf"/>
</dbReference>
<reference evidence="3 4" key="1">
    <citation type="submission" date="2024-03" db="EMBL/GenBank/DDBJ databases">
        <title>Mouse gut bacterial collection (mGBC) of GemPharmatech.</title>
        <authorList>
            <person name="He Y."/>
            <person name="Dong L."/>
            <person name="Wu D."/>
            <person name="Gao X."/>
            <person name="Lin Z."/>
        </authorList>
    </citation>
    <scope>NUCLEOTIDE SEQUENCE [LARGE SCALE GENOMIC DNA]</scope>
    <source>
        <strain evidence="3 4">54-13</strain>
    </source>
</reference>
<dbReference type="Pfam" id="PF14289">
    <property type="entry name" value="DUF4369"/>
    <property type="match status" value="1"/>
</dbReference>
<dbReference type="Pfam" id="PF13905">
    <property type="entry name" value="Thioredoxin_8"/>
    <property type="match status" value="1"/>
</dbReference>
<dbReference type="Gene3D" id="3.40.30.10">
    <property type="entry name" value="Glutaredoxin"/>
    <property type="match status" value="1"/>
</dbReference>
<feature type="domain" description="Thioredoxin-like fold" evidence="1">
    <location>
        <begin position="255"/>
        <end position="341"/>
    </location>
</feature>
<evidence type="ECO:0000259" key="1">
    <source>
        <dbReference type="Pfam" id="PF13905"/>
    </source>
</evidence>